<reference evidence="2" key="2">
    <citation type="submission" date="2020-09" db="EMBL/GenBank/DDBJ databases">
        <authorList>
            <person name="Sun Q."/>
            <person name="Zhou Y."/>
        </authorList>
    </citation>
    <scope>NUCLEOTIDE SEQUENCE</scope>
    <source>
        <strain evidence="2">CGMCC 1.15966</strain>
    </source>
</reference>
<reference evidence="2" key="1">
    <citation type="journal article" date="2014" name="Int. J. Syst. Evol. Microbiol.">
        <title>Complete genome sequence of Corynebacterium casei LMG S-19264T (=DSM 44701T), isolated from a smear-ripened cheese.</title>
        <authorList>
            <consortium name="US DOE Joint Genome Institute (JGI-PGF)"/>
            <person name="Walter F."/>
            <person name="Albersmeier A."/>
            <person name="Kalinowski J."/>
            <person name="Ruckert C."/>
        </authorList>
    </citation>
    <scope>NUCLEOTIDE SEQUENCE</scope>
    <source>
        <strain evidence="2">CGMCC 1.15966</strain>
    </source>
</reference>
<dbReference type="Gene3D" id="3.40.430.10">
    <property type="entry name" value="Dihydrofolate Reductase, subunit A"/>
    <property type="match status" value="1"/>
</dbReference>
<dbReference type="PANTHER" id="PTHR38011">
    <property type="entry name" value="DIHYDROFOLATE REDUCTASE FAMILY PROTEIN (AFU_ORTHOLOGUE AFUA_8G06820)"/>
    <property type="match status" value="1"/>
</dbReference>
<feature type="domain" description="Bacterial bifunctional deaminase-reductase C-terminal" evidence="1">
    <location>
        <begin position="2"/>
        <end position="166"/>
    </location>
</feature>
<sequence length="179" mass="20473">MRKIIYYVATSIDGFISGPNDDVSAFTYEGEAVQEYINDLQEFKHVLMGRNTYEFGYQFGVKPGEPSPTYGHMTQYILSNNLKIEKLHEQVKILALDVNRIKELKQTADSDIYLCGGGKLAGWLLKNKLLDEVKIKLNPVIVGSGTKLFEDINQSYSLTRIDQKEYDNNMMVIHYSVIY</sequence>
<evidence type="ECO:0000313" key="3">
    <source>
        <dbReference type="Proteomes" id="UP000614460"/>
    </source>
</evidence>
<organism evidence="2 3">
    <name type="scientific">Sphingobacterium cellulitidis</name>
    <dbReference type="NCBI Taxonomy" id="1768011"/>
    <lineage>
        <taxon>Bacteria</taxon>
        <taxon>Pseudomonadati</taxon>
        <taxon>Bacteroidota</taxon>
        <taxon>Sphingobacteriia</taxon>
        <taxon>Sphingobacteriales</taxon>
        <taxon>Sphingobacteriaceae</taxon>
        <taxon>Sphingobacterium</taxon>
    </lineage>
</organism>
<dbReference type="AlphaFoldDB" id="A0A8H9FYX9"/>
<evidence type="ECO:0000313" key="2">
    <source>
        <dbReference type="EMBL" id="GGE21925.1"/>
    </source>
</evidence>
<gene>
    <name evidence="2" type="ORF">GCM10011516_19420</name>
</gene>
<dbReference type="PANTHER" id="PTHR38011:SF11">
    <property type="entry name" value="2,5-DIAMINO-6-RIBOSYLAMINO-4(3H)-PYRIMIDINONE 5'-PHOSPHATE REDUCTASE"/>
    <property type="match status" value="1"/>
</dbReference>
<dbReference type="InterPro" id="IPR002734">
    <property type="entry name" value="RibDG_C"/>
</dbReference>
<dbReference type="Proteomes" id="UP000614460">
    <property type="component" value="Unassembled WGS sequence"/>
</dbReference>
<dbReference type="RefSeq" id="WP_182499260.1">
    <property type="nucleotide sequence ID" value="NZ_BMKM01000004.1"/>
</dbReference>
<dbReference type="SUPFAM" id="SSF53597">
    <property type="entry name" value="Dihydrofolate reductase-like"/>
    <property type="match status" value="1"/>
</dbReference>
<evidence type="ECO:0000259" key="1">
    <source>
        <dbReference type="Pfam" id="PF01872"/>
    </source>
</evidence>
<name>A0A8H9FYX9_9SPHI</name>
<comment type="caution">
    <text evidence="2">The sequence shown here is derived from an EMBL/GenBank/DDBJ whole genome shotgun (WGS) entry which is preliminary data.</text>
</comment>
<dbReference type="InterPro" id="IPR024072">
    <property type="entry name" value="DHFR-like_dom_sf"/>
</dbReference>
<proteinExistence type="predicted"/>
<dbReference type="EMBL" id="BMKM01000004">
    <property type="protein sequence ID" value="GGE21925.1"/>
    <property type="molecule type" value="Genomic_DNA"/>
</dbReference>
<dbReference type="Pfam" id="PF01872">
    <property type="entry name" value="RibD_C"/>
    <property type="match status" value="1"/>
</dbReference>
<protein>
    <submittedName>
        <fullName evidence="2">Dihydrofolate reductase</fullName>
    </submittedName>
</protein>
<dbReference type="GO" id="GO:0009231">
    <property type="term" value="P:riboflavin biosynthetic process"/>
    <property type="evidence" value="ECO:0007669"/>
    <property type="project" value="InterPro"/>
</dbReference>
<keyword evidence="3" id="KW-1185">Reference proteome</keyword>
<accession>A0A8H9FYX9</accession>
<dbReference type="InterPro" id="IPR050765">
    <property type="entry name" value="Riboflavin_Biosynth_HTPR"/>
</dbReference>
<dbReference type="GO" id="GO:0008703">
    <property type="term" value="F:5-amino-6-(5-phosphoribosylamino)uracil reductase activity"/>
    <property type="evidence" value="ECO:0007669"/>
    <property type="project" value="InterPro"/>
</dbReference>